<proteinExistence type="predicted"/>
<dbReference type="InterPro" id="IPR001623">
    <property type="entry name" value="DnaJ_domain"/>
</dbReference>
<dbReference type="SUPFAM" id="SSF46565">
    <property type="entry name" value="Chaperone J-domain"/>
    <property type="match status" value="1"/>
</dbReference>
<protein>
    <recommendedName>
        <fullName evidence="1">J domain-containing protein</fullName>
    </recommendedName>
</protein>
<dbReference type="SMART" id="SM00271">
    <property type="entry name" value="DnaJ"/>
    <property type="match status" value="1"/>
</dbReference>
<evidence type="ECO:0000313" key="2">
    <source>
        <dbReference type="EMBL" id="GAI42740.1"/>
    </source>
</evidence>
<dbReference type="PROSITE" id="PS50076">
    <property type="entry name" value="DNAJ_2"/>
    <property type="match status" value="1"/>
</dbReference>
<reference evidence="2" key="1">
    <citation type="journal article" date="2014" name="Front. Microbiol.">
        <title>High frequency of phylogenetically diverse reductive dehalogenase-homologous genes in deep subseafloor sedimentary metagenomes.</title>
        <authorList>
            <person name="Kawai M."/>
            <person name="Futagami T."/>
            <person name="Toyoda A."/>
            <person name="Takaki Y."/>
            <person name="Nishi S."/>
            <person name="Hori S."/>
            <person name="Arai W."/>
            <person name="Tsubouchi T."/>
            <person name="Morono Y."/>
            <person name="Uchiyama I."/>
            <person name="Ito T."/>
            <person name="Fujiyama A."/>
            <person name="Inagaki F."/>
            <person name="Takami H."/>
        </authorList>
    </citation>
    <scope>NUCLEOTIDE SEQUENCE</scope>
    <source>
        <strain evidence="2">Expedition CK06-06</strain>
    </source>
</reference>
<dbReference type="Pfam" id="PF00226">
    <property type="entry name" value="DnaJ"/>
    <property type="match status" value="1"/>
</dbReference>
<dbReference type="InterPro" id="IPR050817">
    <property type="entry name" value="DjlA_DnaK_co-chaperone"/>
</dbReference>
<sequence length="99" mass="12102">MSNFEEIDKARRLLGLLREVTLSEIKDAYRRKAKEYHPDKQRPGKRKELSQKMTQVNKVYKILMDYVEKYRFCFSEEEVKRNDPDRDIRRFSKDWLGGR</sequence>
<name>X1PUF4_9ZZZZ</name>
<gene>
    <name evidence="2" type="ORF">S06H3_41098</name>
</gene>
<feature type="domain" description="J" evidence="1">
    <location>
        <begin position="9"/>
        <end position="78"/>
    </location>
</feature>
<dbReference type="PRINTS" id="PR00625">
    <property type="entry name" value="JDOMAIN"/>
</dbReference>
<evidence type="ECO:0000259" key="1">
    <source>
        <dbReference type="PROSITE" id="PS50076"/>
    </source>
</evidence>
<accession>X1PUF4</accession>
<dbReference type="InterPro" id="IPR036869">
    <property type="entry name" value="J_dom_sf"/>
</dbReference>
<organism evidence="2">
    <name type="scientific">marine sediment metagenome</name>
    <dbReference type="NCBI Taxonomy" id="412755"/>
    <lineage>
        <taxon>unclassified sequences</taxon>
        <taxon>metagenomes</taxon>
        <taxon>ecological metagenomes</taxon>
    </lineage>
</organism>
<comment type="caution">
    <text evidence="2">The sequence shown here is derived from an EMBL/GenBank/DDBJ whole genome shotgun (WGS) entry which is preliminary data.</text>
</comment>
<dbReference type="AlphaFoldDB" id="X1PUF4"/>
<dbReference type="EMBL" id="BARV01025282">
    <property type="protein sequence ID" value="GAI42740.1"/>
    <property type="molecule type" value="Genomic_DNA"/>
</dbReference>
<dbReference type="Gene3D" id="1.10.287.110">
    <property type="entry name" value="DnaJ domain"/>
    <property type="match status" value="1"/>
</dbReference>
<dbReference type="CDD" id="cd06257">
    <property type="entry name" value="DnaJ"/>
    <property type="match status" value="1"/>
</dbReference>
<dbReference type="PANTHER" id="PTHR24074">
    <property type="entry name" value="CO-CHAPERONE PROTEIN DJLA"/>
    <property type="match status" value="1"/>
</dbReference>